<dbReference type="SUPFAM" id="SSF53850">
    <property type="entry name" value="Periplasmic binding protein-like II"/>
    <property type="match status" value="1"/>
</dbReference>
<keyword evidence="2" id="KW-0732">Signal</keyword>
<name>A0A0M1N4J9_9BACL</name>
<dbReference type="Gene3D" id="3.40.190.10">
    <property type="entry name" value="Periplasmic binding protein-like II"/>
    <property type="match status" value="2"/>
</dbReference>
<evidence type="ECO:0000313" key="5">
    <source>
        <dbReference type="Proteomes" id="UP000036932"/>
    </source>
</evidence>
<organism evidence="4 5">
    <name type="scientific">Paenibacillus solani</name>
    <dbReference type="NCBI Taxonomy" id="1705565"/>
    <lineage>
        <taxon>Bacteria</taxon>
        <taxon>Bacillati</taxon>
        <taxon>Bacillota</taxon>
        <taxon>Bacilli</taxon>
        <taxon>Bacillales</taxon>
        <taxon>Paenibacillaceae</taxon>
        <taxon>Paenibacillus</taxon>
    </lineage>
</organism>
<comment type="similarity">
    <text evidence="1">Belongs to the bacterial solute-binding protein SsuA/TauA family.</text>
</comment>
<feature type="signal peptide" evidence="2">
    <location>
        <begin position="1"/>
        <end position="28"/>
    </location>
</feature>
<dbReference type="SMART" id="SM00062">
    <property type="entry name" value="PBPb"/>
    <property type="match status" value="1"/>
</dbReference>
<gene>
    <name evidence="4" type="ORF">AM231_23760</name>
</gene>
<feature type="domain" description="Solute-binding protein family 3/N-terminal" evidence="3">
    <location>
        <begin position="58"/>
        <end position="281"/>
    </location>
</feature>
<dbReference type="OrthoDB" id="286202at2"/>
<dbReference type="AlphaFoldDB" id="A0A0M1N4J9"/>
<dbReference type="InterPro" id="IPR001638">
    <property type="entry name" value="Solute-binding_3/MltF_N"/>
</dbReference>
<evidence type="ECO:0000313" key="4">
    <source>
        <dbReference type="EMBL" id="KOR76940.1"/>
    </source>
</evidence>
<evidence type="ECO:0000256" key="2">
    <source>
        <dbReference type="SAM" id="SignalP"/>
    </source>
</evidence>
<dbReference type="EMBL" id="LIUT01000006">
    <property type="protein sequence ID" value="KOR76940.1"/>
    <property type="molecule type" value="Genomic_DNA"/>
</dbReference>
<dbReference type="PANTHER" id="PTHR30024:SF42">
    <property type="entry name" value="ALIPHATIC SULFONATES-BINDING PROTEIN-RELATED"/>
    <property type="match status" value="1"/>
</dbReference>
<feature type="chain" id="PRO_5039515515" evidence="2">
    <location>
        <begin position="29"/>
        <end position="337"/>
    </location>
</feature>
<protein>
    <submittedName>
        <fullName evidence="4">Nitrate ABC transporter substrate-binding protein</fullName>
    </submittedName>
</protein>
<dbReference type="Proteomes" id="UP000036932">
    <property type="component" value="Unassembled WGS sequence"/>
</dbReference>
<reference evidence="5" key="1">
    <citation type="submission" date="2015-08" db="EMBL/GenBank/DDBJ databases">
        <title>Genome sequencing project for genomic taxonomy and phylogenomics of Bacillus-like bacteria.</title>
        <authorList>
            <person name="Liu B."/>
            <person name="Wang J."/>
            <person name="Zhu Y."/>
            <person name="Liu G."/>
            <person name="Chen Q."/>
            <person name="Chen Z."/>
            <person name="Lan J."/>
            <person name="Che J."/>
            <person name="Ge C."/>
            <person name="Shi H."/>
            <person name="Pan Z."/>
            <person name="Liu X."/>
        </authorList>
    </citation>
    <scope>NUCLEOTIDE SEQUENCE [LARGE SCALE GENOMIC DNA]</scope>
    <source>
        <strain evidence="5">FJAT-22460</strain>
    </source>
</reference>
<proteinExistence type="inferred from homology"/>
<evidence type="ECO:0000256" key="1">
    <source>
        <dbReference type="ARBA" id="ARBA00010742"/>
    </source>
</evidence>
<keyword evidence="5" id="KW-1185">Reference proteome</keyword>
<evidence type="ECO:0000259" key="3">
    <source>
        <dbReference type="SMART" id="SM00062"/>
    </source>
</evidence>
<dbReference type="InterPro" id="IPR015168">
    <property type="entry name" value="SsuA/THI5"/>
</dbReference>
<accession>A0A0M1N4J9</accession>
<dbReference type="RefSeq" id="WP_053490034.1">
    <property type="nucleotide sequence ID" value="NZ_LIUT01000006.1"/>
</dbReference>
<dbReference type="Pfam" id="PF09084">
    <property type="entry name" value="NMT1"/>
    <property type="match status" value="1"/>
</dbReference>
<comment type="caution">
    <text evidence="4">The sequence shown here is derived from an EMBL/GenBank/DDBJ whole genome shotgun (WGS) entry which is preliminary data.</text>
</comment>
<dbReference type="PATRIC" id="fig|1705565.3.peg.910"/>
<dbReference type="PROSITE" id="PS51257">
    <property type="entry name" value="PROKAR_LIPOPROTEIN"/>
    <property type="match status" value="1"/>
</dbReference>
<sequence>MENRKVRKHKRKRYAILLTLVAAALAFSQGCGSREQTTEASGTGVPKVLNYGYIGTSTLNVPAGAEGWGFHKGIIQEELKKHGIDTINLTAFPNGPDLSESLISGRLDFGSFGDTPAILSRSTGAKTKVITQGSTDSIGYLVARKGGPASLDELKGVTVATQKGSFHHRYLIGLLKKKGLTEDVKVIHLLRVDAEAALARGEIDAMTNTGVFTLKQIDEGYTLLDDATKHPELYGTGLTVVSEAYLAKYPDFPKAWNAARSKALEDLKQHPEEYYKFLAEVQNTKIEYVKKVSPIELIKEVPFTEEGLQLLEGTKAFLVEEKLAETDFPLEDWLIKP</sequence>
<dbReference type="PANTHER" id="PTHR30024">
    <property type="entry name" value="ALIPHATIC SULFONATES-BINDING PROTEIN-RELATED"/>
    <property type="match status" value="1"/>
</dbReference>